<gene>
    <name evidence="1" type="ORF">AV649_03895</name>
</gene>
<accession>A0A0J5SRF3</accession>
<organism evidence="1 2">
    <name type="scientific">Rossellomorea marisflavi</name>
    <dbReference type="NCBI Taxonomy" id="189381"/>
    <lineage>
        <taxon>Bacteria</taxon>
        <taxon>Bacillati</taxon>
        <taxon>Bacillota</taxon>
        <taxon>Bacilli</taxon>
        <taxon>Bacillales</taxon>
        <taxon>Bacillaceae</taxon>
        <taxon>Rossellomorea</taxon>
    </lineage>
</organism>
<dbReference type="OrthoDB" id="2382322at2"/>
<comment type="caution">
    <text evidence="1">The sequence shown here is derived from an EMBL/GenBank/DDBJ whole genome shotgun (WGS) entry which is preliminary data.</text>
</comment>
<evidence type="ECO:0000313" key="2">
    <source>
        <dbReference type="Proteomes" id="UP000076510"/>
    </source>
</evidence>
<evidence type="ECO:0000313" key="1">
    <source>
        <dbReference type="EMBL" id="KZE45346.1"/>
    </source>
</evidence>
<protein>
    <submittedName>
        <fullName evidence="1">Uncharacterized protein</fullName>
    </submittedName>
</protein>
<dbReference type="Proteomes" id="UP000076510">
    <property type="component" value="Unassembled WGS sequence"/>
</dbReference>
<proteinExistence type="predicted"/>
<sequence>MNLYRFEVTTHTFVTPVVVAADSDEKAFDLVEIELEKYFLKKPEIVDISLYEKRRLRGGGAAFVLHEKETIIK</sequence>
<dbReference type="EMBL" id="LQQY01000034">
    <property type="protein sequence ID" value="KZE45346.1"/>
    <property type="molecule type" value="Genomic_DNA"/>
</dbReference>
<dbReference type="AlphaFoldDB" id="A0A0J5SRF3"/>
<name>A0A0J5SRF3_9BACI</name>
<reference evidence="2" key="1">
    <citation type="submission" date="2016-01" db="EMBL/GenBank/DDBJ databases">
        <title>Whole genome sequencing of Bhargavaea cecembensis T14.</title>
        <authorList>
            <person name="Hong K.W."/>
        </authorList>
    </citation>
    <scope>NUCLEOTIDE SEQUENCE [LARGE SCALE GENOMIC DNA]</scope>
    <source>
        <strain evidence="2">M19</strain>
    </source>
</reference>
<dbReference type="PATRIC" id="fig|189381.10.peg.3644"/>
<dbReference type="InterPro" id="IPR024998">
    <property type="entry name" value="DUF3906"/>
</dbReference>
<dbReference type="RefSeq" id="WP_048003714.1">
    <property type="nucleotide sequence ID" value="NZ_CP047095.1"/>
</dbReference>
<dbReference type="Pfam" id="PF13046">
    <property type="entry name" value="DUF3906"/>
    <property type="match status" value="1"/>
</dbReference>